<dbReference type="GO" id="GO:0030414">
    <property type="term" value="F:peptidase inhibitor activity"/>
    <property type="evidence" value="ECO:0007669"/>
    <property type="project" value="InterPro"/>
</dbReference>
<evidence type="ECO:0000313" key="4">
    <source>
        <dbReference type="EMBL" id="CAG2189440.1"/>
    </source>
</evidence>
<evidence type="ECO:0000256" key="1">
    <source>
        <dbReference type="SAM" id="Coils"/>
    </source>
</evidence>
<dbReference type="PROSITE" id="PS51390">
    <property type="entry name" value="WAP"/>
    <property type="match status" value="1"/>
</dbReference>
<organism evidence="4 5">
    <name type="scientific">Mytilus edulis</name>
    <name type="common">Blue mussel</name>
    <dbReference type="NCBI Taxonomy" id="6550"/>
    <lineage>
        <taxon>Eukaryota</taxon>
        <taxon>Metazoa</taxon>
        <taxon>Spiralia</taxon>
        <taxon>Lophotrochozoa</taxon>
        <taxon>Mollusca</taxon>
        <taxon>Bivalvia</taxon>
        <taxon>Autobranchia</taxon>
        <taxon>Pteriomorphia</taxon>
        <taxon>Mytilida</taxon>
        <taxon>Mytiloidea</taxon>
        <taxon>Mytilidae</taxon>
        <taxon>Mytilinae</taxon>
        <taxon>Mytilus</taxon>
    </lineage>
</organism>
<feature type="coiled-coil region" evidence="1">
    <location>
        <begin position="14"/>
        <end position="74"/>
    </location>
</feature>
<sequence>MSENNGHALVMELRQRSKKSIRLLNDQAKAYRKQVNDSYAKGVQKLREKREKVIDCLEKIHERNEKRLNTTNEKLTSFLVNANECCKISEELLENSSKNSFLTLERTVREHLRNFLVSEIDQLDVQGNSLSNEIDEISNKFEDIINELDKVDGTKQAAIMEVARFLLNASIANLQKIGRFLYQCLKVITVSLIIIGIIVVPFMAWTPMNELYPGYVPDLHFDIEGNNLYMFPCDTADNKTVSTSISESGMICRQSQHRSRRIYGENGFSRRKEYHLDIKLIIETKNNKKKKEKSIQFERRDVNDVIFEFGITTKKDDSSLYLYERKHDSWGITGYACKNDVGICLRTNEKQLFSENAIFKSRRNKSFIEASFTVKIELQKRRCKILSNDVPLHIFENVSNEFLTLGHDAPAFYQKEVRKSKCDRAFKLASTDSCPNTDGIVGICVFDPSRNCVNQDQCPSGYKCCPYGCGSQCLAVTVNFQHLGSCNAQMTGTLGAKSCGHDQACQTNEKCCSGHCVAVRKFSVNVLNPITNQ</sequence>
<feature type="domain" description="WAP" evidence="3">
    <location>
        <begin position="427"/>
        <end position="477"/>
    </location>
</feature>
<evidence type="ECO:0000256" key="2">
    <source>
        <dbReference type="SAM" id="Phobius"/>
    </source>
</evidence>
<keyword evidence="1" id="KW-0175">Coiled coil</keyword>
<reference evidence="4" key="1">
    <citation type="submission" date="2021-03" db="EMBL/GenBank/DDBJ databases">
        <authorList>
            <person name="Bekaert M."/>
        </authorList>
    </citation>
    <scope>NUCLEOTIDE SEQUENCE</scope>
</reference>
<name>A0A8S3Q0K6_MYTED</name>
<feature type="transmembrane region" description="Helical" evidence="2">
    <location>
        <begin position="184"/>
        <end position="205"/>
    </location>
</feature>
<keyword evidence="2" id="KW-0472">Membrane</keyword>
<dbReference type="AlphaFoldDB" id="A0A8S3Q0K6"/>
<comment type="caution">
    <text evidence="4">The sequence shown here is derived from an EMBL/GenBank/DDBJ whole genome shotgun (WGS) entry which is preliminary data.</text>
</comment>
<evidence type="ECO:0000313" key="5">
    <source>
        <dbReference type="Proteomes" id="UP000683360"/>
    </source>
</evidence>
<dbReference type="OrthoDB" id="6135837at2759"/>
<evidence type="ECO:0000259" key="3">
    <source>
        <dbReference type="PROSITE" id="PS51390"/>
    </source>
</evidence>
<dbReference type="InterPro" id="IPR036645">
    <property type="entry name" value="Elafin-like_sf"/>
</dbReference>
<dbReference type="InterPro" id="IPR008197">
    <property type="entry name" value="WAP_dom"/>
</dbReference>
<keyword evidence="2" id="KW-1133">Transmembrane helix</keyword>
<protein>
    <submittedName>
        <fullName evidence="4">WFDC3</fullName>
    </submittedName>
</protein>
<dbReference type="Proteomes" id="UP000683360">
    <property type="component" value="Unassembled WGS sequence"/>
</dbReference>
<dbReference type="EMBL" id="CAJPWZ010000293">
    <property type="protein sequence ID" value="CAG2189440.1"/>
    <property type="molecule type" value="Genomic_DNA"/>
</dbReference>
<keyword evidence="2" id="KW-0812">Transmembrane</keyword>
<dbReference type="Pfam" id="PF00095">
    <property type="entry name" value="WAP"/>
    <property type="match status" value="1"/>
</dbReference>
<accession>A0A8S3Q0K6</accession>
<proteinExistence type="predicted"/>
<keyword evidence="5" id="KW-1185">Reference proteome</keyword>
<gene>
    <name evidence="4" type="ORF">MEDL_4793</name>
</gene>
<dbReference type="Gene3D" id="4.10.75.10">
    <property type="entry name" value="Elafin-like"/>
    <property type="match status" value="1"/>
</dbReference>
<dbReference type="GO" id="GO:0005576">
    <property type="term" value="C:extracellular region"/>
    <property type="evidence" value="ECO:0007669"/>
    <property type="project" value="InterPro"/>
</dbReference>